<sequence>MIASVGRRVLGRPRPAAIMWESVQSQTRLALRRRGQIEGFTEGQVDGDAISELVWRRNCDSQRCATVAPLLSEELVVLRVRSQGPPRFSNEFRDTSLLSAGWKTNTPLKRVGRRARDDDGGQTRAGGSGYETTRPGRLLVPTSKRVQQAANVADRLTRSSKVQNFNPATQEI</sequence>
<name>A0A1Y2IZB8_TRAC3</name>
<evidence type="ECO:0000313" key="2">
    <source>
        <dbReference type="EMBL" id="OSD05561.1"/>
    </source>
</evidence>
<dbReference type="Proteomes" id="UP000193067">
    <property type="component" value="Unassembled WGS sequence"/>
</dbReference>
<reference evidence="2 3" key="1">
    <citation type="journal article" date="2015" name="Biotechnol. Biofuels">
        <title>Enhanced degradation of softwood versus hardwood by the white-rot fungus Pycnoporus coccineus.</title>
        <authorList>
            <person name="Couturier M."/>
            <person name="Navarro D."/>
            <person name="Chevret D."/>
            <person name="Henrissat B."/>
            <person name="Piumi F."/>
            <person name="Ruiz-Duenas F.J."/>
            <person name="Martinez A.T."/>
            <person name="Grigoriev I.V."/>
            <person name="Riley R."/>
            <person name="Lipzen A."/>
            <person name="Berrin J.G."/>
            <person name="Master E.R."/>
            <person name="Rosso M.N."/>
        </authorList>
    </citation>
    <scope>NUCLEOTIDE SEQUENCE [LARGE SCALE GENOMIC DNA]</scope>
    <source>
        <strain evidence="2 3">BRFM310</strain>
    </source>
</reference>
<proteinExistence type="predicted"/>
<accession>A0A1Y2IZB8</accession>
<keyword evidence="3" id="KW-1185">Reference proteome</keyword>
<evidence type="ECO:0000256" key="1">
    <source>
        <dbReference type="SAM" id="MobiDB-lite"/>
    </source>
</evidence>
<gene>
    <name evidence="2" type="ORF">PYCCODRAFT_1152802</name>
</gene>
<evidence type="ECO:0000313" key="3">
    <source>
        <dbReference type="Proteomes" id="UP000193067"/>
    </source>
</evidence>
<feature type="region of interest" description="Disordered" evidence="1">
    <location>
        <begin position="110"/>
        <end position="136"/>
    </location>
</feature>
<protein>
    <submittedName>
        <fullName evidence="2">Uncharacterized protein</fullName>
    </submittedName>
</protein>
<dbReference type="AlphaFoldDB" id="A0A1Y2IZB8"/>
<dbReference type="EMBL" id="KZ084092">
    <property type="protein sequence ID" value="OSD05561.1"/>
    <property type="molecule type" value="Genomic_DNA"/>
</dbReference>
<organism evidence="2 3">
    <name type="scientific">Trametes coccinea (strain BRFM310)</name>
    <name type="common">Pycnoporus coccineus</name>
    <dbReference type="NCBI Taxonomy" id="1353009"/>
    <lineage>
        <taxon>Eukaryota</taxon>
        <taxon>Fungi</taxon>
        <taxon>Dikarya</taxon>
        <taxon>Basidiomycota</taxon>
        <taxon>Agaricomycotina</taxon>
        <taxon>Agaricomycetes</taxon>
        <taxon>Polyporales</taxon>
        <taxon>Polyporaceae</taxon>
        <taxon>Trametes</taxon>
    </lineage>
</organism>